<keyword evidence="4 9" id="KW-0812">Transmembrane</keyword>
<dbReference type="PANTHER" id="PTHR46884:SF1">
    <property type="entry name" value="COLLECTRIN"/>
    <property type="match status" value="1"/>
</dbReference>
<dbReference type="GO" id="GO:0005886">
    <property type="term" value="C:plasma membrane"/>
    <property type="evidence" value="ECO:0007669"/>
    <property type="project" value="UniProtKB-SubCell"/>
</dbReference>
<name>A0AAV7NKL3_PLEWA</name>
<evidence type="ECO:0000256" key="5">
    <source>
        <dbReference type="ARBA" id="ARBA00022729"/>
    </source>
</evidence>
<evidence type="ECO:0000256" key="6">
    <source>
        <dbReference type="ARBA" id="ARBA00022989"/>
    </source>
</evidence>
<keyword evidence="5 10" id="KW-0732">Signal</keyword>
<comment type="subcellular location">
    <subcellularLocation>
        <location evidence="1">Cell membrane</location>
        <topology evidence="1">Single-pass type I membrane protein</topology>
    </subcellularLocation>
</comment>
<keyword evidence="8" id="KW-0325">Glycoprotein</keyword>
<feature type="transmembrane region" description="Helical" evidence="9">
    <location>
        <begin position="144"/>
        <end position="167"/>
    </location>
</feature>
<evidence type="ECO:0000313" key="13">
    <source>
        <dbReference type="Proteomes" id="UP001066276"/>
    </source>
</evidence>
<dbReference type="InterPro" id="IPR031588">
    <property type="entry name" value="Collectrin_dom"/>
</dbReference>
<gene>
    <name evidence="12" type="ORF">NDU88_004801</name>
</gene>
<accession>A0AAV7NKL3</accession>
<keyword evidence="13" id="KW-1185">Reference proteome</keyword>
<feature type="signal peptide" evidence="10">
    <location>
        <begin position="1"/>
        <end position="16"/>
    </location>
</feature>
<feature type="domain" description="Collectrin-like" evidence="11">
    <location>
        <begin position="25"/>
        <end position="211"/>
    </location>
</feature>
<reference evidence="12" key="1">
    <citation type="journal article" date="2022" name="bioRxiv">
        <title>Sequencing and chromosome-scale assembly of the giantPleurodeles waltlgenome.</title>
        <authorList>
            <person name="Brown T."/>
            <person name="Elewa A."/>
            <person name="Iarovenko S."/>
            <person name="Subramanian E."/>
            <person name="Araus A.J."/>
            <person name="Petzold A."/>
            <person name="Susuki M."/>
            <person name="Suzuki K.-i.T."/>
            <person name="Hayashi T."/>
            <person name="Toyoda A."/>
            <person name="Oliveira C."/>
            <person name="Osipova E."/>
            <person name="Leigh N.D."/>
            <person name="Simon A."/>
            <person name="Yun M.H."/>
        </authorList>
    </citation>
    <scope>NUCLEOTIDE SEQUENCE</scope>
    <source>
        <strain evidence="12">20211129_DDA</strain>
        <tissue evidence="12">Liver</tissue>
    </source>
</reference>
<sequence>MLPGLFLLVLPLATYAQDQRCYPKAPNAFQVRISLRAALGDKAYVWDRSEDYLFRSMVAWAMRSSLQDENFIASSVKLCNITKRISFWFVVINTTDSSVVPESKVEMAIRKQRNRINSAFLLNDNTLEFMQIVPTLNAPPESSITVWLVVFGVISGLVLVGLSFLIVSSMRRHREKKKTPKQIVDSEGVNEITEGIENTVYSDKEDLKCGQVNGVYVHDDGENVTPM</sequence>
<dbReference type="GO" id="GO:0070062">
    <property type="term" value="C:extracellular exosome"/>
    <property type="evidence" value="ECO:0007669"/>
    <property type="project" value="TreeGrafter"/>
</dbReference>
<dbReference type="GO" id="GO:0051957">
    <property type="term" value="P:positive regulation of amino acid transport"/>
    <property type="evidence" value="ECO:0007669"/>
    <property type="project" value="TreeGrafter"/>
</dbReference>
<evidence type="ECO:0000256" key="9">
    <source>
        <dbReference type="SAM" id="Phobius"/>
    </source>
</evidence>
<evidence type="ECO:0000256" key="2">
    <source>
        <dbReference type="ARBA" id="ARBA00022475"/>
    </source>
</evidence>
<proteinExistence type="predicted"/>
<evidence type="ECO:0000256" key="8">
    <source>
        <dbReference type="ARBA" id="ARBA00023180"/>
    </source>
</evidence>
<dbReference type="Proteomes" id="UP001066276">
    <property type="component" value="Chromosome 8"/>
</dbReference>
<organism evidence="12 13">
    <name type="scientific">Pleurodeles waltl</name>
    <name type="common">Iberian ribbed newt</name>
    <dbReference type="NCBI Taxonomy" id="8319"/>
    <lineage>
        <taxon>Eukaryota</taxon>
        <taxon>Metazoa</taxon>
        <taxon>Chordata</taxon>
        <taxon>Craniata</taxon>
        <taxon>Vertebrata</taxon>
        <taxon>Euteleostomi</taxon>
        <taxon>Amphibia</taxon>
        <taxon>Batrachia</taxon>
        <taxon>Caudata</taxon>
        <taxon>Salamandroidea</taxon>
        <taxon>Salamandridae</taxon>
        <taxon>Pleurodelinae</taxon>
        <taxon>Pleurodeles</taxon>
    </lineage>
</organism>
<evidence type="ECO:0000256" key="1">
    <source>
        <dbReference type="ARBA" id="ARBA00004251"/>
    </source>
</evidence>
<dbReference type="PROSITE" id="PS52010">
    <property type="entry name" value="COLLECTRIN_LIKE"/>
    <property type="match status" value="1"/>
</dbReference>
<dbReference type="AlphaFoldDB" id="A0AAV7NKL3"/>
<evidence type="ECO:0000256" key="4">
    <source>
        <dbReference type="ARBA" id="ARBA00022692"/>
    </source>
</evidence>
<dbReference type="EMBL" id="JANPWB010000012">
    <property type="protein sequence ID" value="KAJ1116595.1"/>
    <property type="molecule type" value="Genomic_DNA"/>
</dbReference>
<keyword evidence="7 9" id="KW-0472">Membrane</keyword>
<evidence type="ECO:0000256" key="3">
    <source>
        <dbReference type="ARBA" id="ARBA00022553"/>
    </source>
</evidence>
<dbReference type="PANTHER" id="PTHR46884">
    <property type="entry name" value="COLLECTRIN"/>
    <property type="match status" value="1"/>
</dbReference>
<keyword evidence="6 9" id="KW-1133">Transmembrane helix</keyword>
<keyword evidence="3" id="KW-0597">Phosphoprotein</keyword>
<feature type="chain" id="PRO_5043597012" description="Collectrin-like domain-containing protein" evidence="10">
    <location>
        <begin position="17"/>
        <end position="227"/>
    </location>
</feature>
<keyword evidence="2" id="KW-1003">Cell membrane</keyword>
<dbReference type="Pfam" id="PF16959">
    <property type="entry name" value="Collectrin"/>
    <property type="match status" value="1"/>
</dbReference>
<protein>
    <recommendedName>
        <fullName evidence="11">Collectrin-like domain-containing protein</fullName>
    </recommendedName>
</protein>
<comment type="caution">
    <text evidence="12">The sequence shown here is derived from an EMBL/GenBank/DDBJ whole genome shotgun (WGS) entry which is preliminary data.</text>
</comment>
<evidence type="ECO:0000259" key="11">
    <source>
        <dbReference type="PROSITE" id="PS52010"/>
    </source>
</evidence>
<evidence type="ECO:0000256" key="10">
    <source>
        <dbReference type="SAM" id="SignalP"/>
    </source>
</evidence>
<evidence type="ECO:0000256" key="7">
    <source>
        <dbReference type="ARBA" id="ARBA00023136"/>
    </source>
</evidence>
<evidence type="ECO:0000313" key="12">
    <source>
        <dbReference type="EMBL" id="KAJ1116595.1"/>
    </source>
</evidence>
<dbReference type="InterPro" id="IPR042944">
    <property type="entry name" value="Collectrin"/>
</dbReference>